<reference evidence="2 3" key="2">
    <citation type="submission" date="2007-09" db="EMBL/GenBank/DDBJ databases">
        <title>Draft genome sequence of Clostridium bolteae (ATCC BAA-613).</title>
        <authorList>
            <person name="Sudarsanam P."/>
            <person name="Ley R."/>
            <person name="Guruge J."/>
            <person name="Turnbaugh P.J."/>
            <person name="Mahowald M."/>
            <person name="Liep D."/>
            <person name="Gordon J."/>
        </authorList>
    </citation>
    <scope>NUCLEOTIDE SEQUENCE [LARGE SCALE GENOMIC DNA]</scope>
    <source>
        <strain evidence="3">ATCC BAA-613 / DSM 15670 / CCUG 46953 / JCM 12243 / WAL 16351</strain>
    </source>
</reference>
<dbReference type="PaxDb" id="411902-CLOBOL_01617"/>
<feature type="transmembrane region" description="Helical" evidence="1">
    <location>
        <begin position="20"/>
        <end position="42"/>
    </location>
</feature>
<proteinExistence type="predicted"/>
<dbReference type="Proteomes" id="UP000005396">
    <property type="component" value="Unassembled WGS sequence"/>
</dbReference>
<reference evidence="2 3" key="1">
    <citation type="submission" date="2007-08" db="EMBL/GenBank/DDBJ databases">
        <authorList>
            <person name="Fulton L."/>
            <person name="Clifton S."/>
            <person name="Fulton B."/>
            <person name="Xu J."/>
            <person name="Minx P."/>
            <person name="Pepin K.H."/>
            <person name="Johnson M."/>
            <person name="Thiruvilangam P."/>
            <person name="Bhonagiri V."/>
            <person name="Nash W.E."/>
            <person name="Mardis E.R."/>
            <person name="Wilson R.K."/>
        </authorList>
    </citation>
    <scope>NUCLEOTIDE SEQUENCE [LARGE SCALE GENOMIC DNA]</scope>
    <source>
        <strain evidence="3">ATCC BAA-613 / DSM 15670 / CCUG 46953 / JCM 12243 / WAL 16351</strain>
    </source>
</reference>
<name>A8RLG9_ENTBW</name>
<sequence length="70" mass="7803">MVPAPAFKEPLPAKSPVVSTAAAVTIHFLFIFFQILLILIFIESLWFKPMEADFAAPSCPTIEEKHPYIA</sequence>
<gene>
    <name evidence="2" type="ORF">CLOBOL_01617</name>
</gene>
<dbReference type="HOGENOM" id="CLU_2750600_0_0_9"/>
<dbReference type="EMBL" id="ABCC02000017">
    <property type="protein sequence ID" value="EDP18262.1"/>
    <property type="molecule type" value="Genomic_DNA"/>
</dbReference>
<organism evidence="2 3">
    <name type="scientific">Enterocloster bolteae (strain ATCC BAA-613 / DSM 15670 / CCUG 46953 / JCM 12243 / WAL 16351)</name>
    <name type="common">Clostridium bolteae</name>
    <dbReference type="NCBI Taxonomy" id="411902"/>
    <lineage>
        <taxon>Bacteria</taxon>
        <taxon>Bacillati</taxon>
        <taxon>Bacillota</taxon>
        <taxon>Clostridia</taxon>
        <taxon>Lachnospirales</taxon>
        <taxon>Lachnospiraceae</taxon>
        <taxon>Enterocloster</taxon>
    </lineage>
</organism>
<protein>
    <submittedName>
        <fullName evidence="2">Uncharacterized protein</fullName>
    </submittedName>
</protein>
<evidence type="ECO:0000313" key="3">
    <source>
        <dbReference type="Proteomes" id="UP000005396"/>
    </source>
</evidence>
<dbReference type="AlphaFoldDB" id="A8RLG9"/>
<accession>A8RLG9</accession>
<comment type="caution">
    <text evidence="2">The sequence shown here is derived from an EMBL/GenBank/DDBJ whole genome shotgun (WGS) entry which is preliminary data.</text>
</comment>
<keyword evidence="1" id="KW-0472">Membrane</keyword>
<evidence type="ECO:0000256" key="1">
    <source>
        <dbReference type="SAM" id="Phobius"/>
    </source>
</evidence>
<keyword evidence="1" id="KW-1133">Transmembrane helix</keyword>
<keyword evidence="1" id="KW-0812">Transmembrane</keyword>
<evidence type="ECO:0000313" key="2">
    <source>
        <dbReference type="EMBL" id="EDP18262.1"/>
    </source>
</evidence>